<dbReference type="RefSeq" id="WP_030137336.1">
    <property type="nucleotide sequence ID" value="NZ_LK021341.1"/>
</dbReference>
<keyword evidence="4" id="KW-0540">Nuclease</keyword>
<dbReference type="Pfam" id="PF02720">
    <property type="entry name" value="DUF222"/>
    <property type="match status" value="1"/>
</dbReference>
<dbReference type="InterPro" id="IPR003870">
    <property type="entry name" value="DUF222"/>
</dbReference>
<dbReference type="InterPro" id="IPR003615">
    <property type="entry name" value="HNH_nuc"/>
</dbReference>
<dbReference type="EMBL" id="LK021341">
    <property type="protein sequence ID" value="CDQ46560.1"/>
    <property type="molecule type" value="Genomic_DNA"/>
</dbReference>
<dbReference type="Gene3D" id="1.10.30.50">
    <property type="match status" value="1"/>
</dbReference>
<evidence type="ECO:0000256" key="1">
    <source>
        <dbReference type="ARBA" id="ARBA00023450"/>
    </source>
</evidence>
<dbReference type="Pfam" id="PF01844">
    <property type="entry name" value="HNH"/>
    <property type="match status" value="1"/>
</dbReference>
<dbReference type="CDD" id="cd00085">
    <property type="entry name" value="HNHc"/>
    <property type="match status" value="1"/>
</dbReference>
<feature type="region of interest" description="Disordered" evidence="2">
    <location>
        <begin position="427"/>
        <end position="453"/>
    </location>
</feature>
<comment type="similarity">
    <text evidence="1">Belongs to the Rv1128c/1148c/1588c/1702c/1945/3466 family.</text>
</comment>
<dbReference type="SMART" id="SM00507">
    <property type="entry name" value="HNHc"/>
    <property type="match status" value="1"/>
</dbReference>
<dbReference type="GO" id="GO:0003676">
    <property type="term" value="F:nucleic acid binding"/>
    <property type="evidence" value="ECO:0007669"/>
    <property type="project" value="InterPro"/>
</dbReference>
<protein>
    <submittedName>
        <fullName evidence="4">HNH endonuclease</fullName>
    </submittedName>
</protein>
<dbReference type="GO" id="GO:0008270">
    <property type="term" value="F:zinc ion binding"/>
    <property type="evidence" value="ECO:0007669"/>
    <property type="project" value="InterPro"/>
</dbReference>
<dbReference type="AlphaFoldDB" id="A0AAV2WQW0"/>
<accession>A0AAV2WQW0</accession>
<name>A0AAV2WQW0_MYCNE</name>
<dbReference type="InterPro" id="IPR002711">
    <property type="entry name" value="HNH"/>
</dbReference>
<evidence type="ECO:0000259" key="3">
    <source>
        <dbReference type="SMART" id="SM00507"/>
    </source>
</evidence>
<organism evidence="4 5">
    <name type="scientific">Mycolicibacterium neoaurum</name>
    <name type="common">Mycobacterium neoaurum</name>
    <dbReference type="NCBI Taxonomy" id="1795"/>
    <lineage>
        <taxon>Bacteria</taxon>
        <taxon>Bacillati</taxon>
        <taxon>Actinomycetota</taxon>
        <taxon>Actinomycetes</taxon>
        <taxon>Mycobacteriales</taxon>
        <taxon>Mycobacteriaceae</taxon>
        <taxon>Mycolicibacterium</taxon>
    </lineage>
</organism>
<evidence type="ECO:0000313" key="4">
    <source>
        <dbReference type="EMBL" id="CDQ46560.1"/>
    </source>
</evidence>
<dbReference type="GO" id="GO:0004519">
    <property type="term" value="F:endonuclease activity"/>
    <property type="evidence" value="ECO:0007669"/>
    <property type="project" value="UniProtKB-KW"/>
</dbReference>
<proteinExistence type="inferred from homology"/>
<reference evidence="4" key="1">
    <citation type="submission" date="2014-05" db="EMBL/GenBank/DDBJ databases">
        <authorList>
            <person name="Urmite Genomes"/>
        </authorList>
    </citation>
    <scope>NUCLEOTIDE SEQUENCE</scope>
    <source>
        <strain evidence="4">DSM 44074</strain>
    </source>
</reference>
<sequence length="453" mass="47953">MDASDVSCFVDALIDDLAPAEVPADAAHRTLFHMLECPRPVVDDEALLAVLAAAVTAGNLLAFVVASAVAAAERAGVPARRHVKTGTDLLSLLGMAPGAAVRAVRVGRAAHLLPALTTAQRLGGVGIEFADAVGKGVTHINARTELSEQDRASVVTKLMTQTTPAEVAKKARAIGIDRTADLPQDERAVPVAEDTDLNTMTLVLGEEGRYEATLNLDVGTGEELCASLDPLCRPVPLPDGSPDPRPIEKRRGDAIGQILRTYLSHSTRPMSGGVLPHVTLIRPDSAVGMRADGSVDRRGVSGDEAVDRLGFGGPVSAATADLIACDSNLTNVIVDYSGVPLDVGRAERLFTPTIRKALGVRDGGCAHPGCGRPVSWCDAHHIQPWSHGGTTSLDNGVLLCRLHHSLIHHGGWQVYLGRDRHPWFIPPQKPGEPEPQHLRSHNRRTMTDLPAAA</sequence>
<keyword evidence="4" id="KW-0378">Hydrolase</keyword>
<gene>
    <name evidence="4" type="ORF">BN1047_04469</name>
</gene>
<reference evidence="4" key="2">
    <citation type="submission" date="2015-09" db="EMBL/GenBank/DDBJ databases">
        <title>Draft genome sequence of Mycobacterium neoaurum DSM 44074.</title>
        <authorList>
            <person name="Croce O."/>
            <person name="Robert C."/>
            <person name="Raoult D."/>
            <person name="Drancourt M."/>
        </authorList>
    </citation>
    <scope>NUCLEOTIDE SEQUENCE</scope>
    <source>
        <strain evidence="4">DSM 44074</strain>
    </source>
</reference>
<keyword evidence="4" id="KW-0255">Endonuclease</keyword>
<dbReference type="Proteomes" id="UP000028864">
    <property type="component" value="Unassembled WGS sequence"/>
</dbReference>
<evidence type="ECO:0000313" key="5">
    <source>
        <dbReference type="Proteomes" id="UP000028864"/>
    </source>
</evidence>
<evidence type="ECO:0000256" key="2">
    <source>
        <dbReference type="SAM" id="MobiDB-lite"/>
    </source>
</evidence>
<feature type="domain" description="HNH nuclease" evidence="3">
    <location>
        <begin position="353"/>
        <end position="405"/>
    </location>
</feature>